<sequence length="290" mass="31894">MNMSLESLSMFVQVASVGSFSAAARQLGKSQSTVSEAIAKLEIDLDVVLFDRTARKPVITDAGALLLQRAQQVLAASTRMEQTASLLSSGLESRVTLVISDVYQSAHYEPLLEKLARRYPDLNFECVIAEDADVLELVGEGRASIGILAAQPTYPPALDFVRLAGVVHFDLYVGQDHALTRHAQVTTSLLAQHRSLKIQTINNQSTASHYLPEGRSHWSAPDYLLLLELAVKGYGWAELPVELVERFGNNQLQRLPVKGWPRQVAVDVIRSKRNTPGPAGEWLLRQITGE</sequence>
<dbReference type="FunFam" id="1.10.10.10:FF:000001">
    <property type="entry name" value="LysR family transcriptional regulator"/>
    <property type="match status" value="1"/>
</dbReference>
<keyword evidence="2" id="KW-0805">Transcription regulation</keyword>
<dbReference type="EMBL" id="PRDL01000001">
    <property type="protein sequence ID" value="MBE8718135.1"/>
    <property type="molecule type" value="Genomic_DNA"/>
</dbReference>
<keyword evidence="7" id="KW-1185">Reference proteome</keyword>
<keyword evidence="4" id="KW-0804">Transcription</keyword>
<dbReference type="Proteomes" id="UP000652567">
    <property type="component" value="Unassembled WGS sequence"/>
</dbReference>
<accession>A0A928V3M8</accession>
<comment type="similarity">
    <text evidence="1">Belongs to the LysR transcriptional regulatory family.</text>
</comment>
<evidence type="ECO:0000256" key="2">
    <source>
        <dbReference type="ARBA" id="ARBA00023015"/>
    </source>
</evidence>
<dbReference type="InterPro" id="IPR036390">
    <property type="entry name" value="WH_DNA-bd_sf"/>
</dbReference>
<dbReference type="Gene3D" id="3.40.190.290">
    <property type="match status" value="1"/>
</dbReference>
<dbReference type="PANTHER" id="PTHR30126">
    <property type="entry name" value="HTH-TYPE TRANSCRIPTIONAL REGULATOR"/>
    <property type="match status" value="1"/>
</dbReference>
<dbReference type="InterPro" id="IPR036388">
    <property type="entry name" value="WH-like_DNA-bd_sf"/>
</dbReference>
<dbReference type="GO" id="GO:0000976">
    <property type="term" value="F:transcription cis-regulatory region binding"/>
    <property type="evidence" value="ECO:0007669"/>
    <property type="project" value="TreeGrafter"/>
</dbReference>
<proteinExistence type="inferred from homology"/>
<reference evidence="6" key="1">
    <citation type="submission" date="2018-07" db="EMBL/GenBank/DDBJ databases">
        <title>Genome assembly of strain Ka43.</title>
        <authorList>
            <person name="Kukolya J."/>
            <person name="Nagy I."/>
            <person name="Horvath B."/>
            <person name="Toth A."/>
        </authorList>
    </citation>
    <scope>NUCLEOTIDE SEQUENCE</scope>
    <source>
        <strain evidence="6">KB43</strain>
    </source>
</reference>
<dbReference type="SUPFAM" id="SSF46785">
    <property type="entry name" value="Winged helix' DNA-binding domain"/>
    <property type="match status" value="1"/>
</dbReference>
<keyword evidence="3" id="KW-0238">DNA-binding</keyword>
<dbReference type="PROSITE" id="PS50931">
    <property type="entry name" value="HTH_LYSR"/>
    <property type="match status" value="1"/>
</dbReference>
<evidence type="ECO:0000256" key="3">
    <source>
        <dbReference type="ARBA" id="ARBA00023125"/>
    </source>
</evidence>
<gene>
    <name evidence="6" type="ORF">C4F51_13155</name>
</gene>
<dbReference type="InterPro" id="IPR000847">
    <property type="entry name" value="LysR_HTH_N"/>
</dbReference>
<dbReference type="RefSeq" id="WP_193910456.1">
    <property type="nucleotide sequence ID" value="NZ_PRDL01000001.1"/>
</dbReference>
<dbReference type="AlphaFoldDB" id="A0A928V3M8"/>
<dbReference type="Gene3D" id="1.10.10.10">
    <property type="entry name" value="Winged helix-like DNA-binding domain superfamily/Winged helix DNA-binding domain"/>
    <property type="match status" value="1"/>
</dbReference>
<dbReference type="GO" id="GO:0003700">
    <property type="term" value="F:DNA-binding transcription factor activity"/>
    <property type="evidence" value="ECO:0007669"/>
    <property type="project" value="InterPro"/>
</dbReference>
<evidence type="ECO:0000313" key="6">
    <source>
        <dbReference type="EMBL" id="MBE8718135.1"/>
    </source>
</evidence>
<organism evidence="6 7">
    <name type="scientific">Cellvibrio polysaccharolyticus</name>
    <dbReference type="NCBI Taxonomy" id="2082724"/>
    <lineage>
        <taxon>Bacteria</taxon>
        <taxon>Pseudomonadati</taxon>
        <taxon>Pseudomonadota</taxon>
        <taxon>Gammaproteobacteria</taxon>
        <taxon>Cellvibrionales</taxon>
        <taxon>Cellvibrionaceae</taxon>
        <taxon>Cellvibrio</taxon>
    </lineage>
</organism>
<evidence type="ECO:0000259" key="5">
    <source>
        <dbReference type="PROSITE" id="PS50931"/>
    </source>
</evidence>
<dbReference type="Pfam" id="PF00126">
    <property type="entry name" value="HTH_1"/>
    <property type="match status" value="1"/>
</dbReference>
<dbReference type="PANTHER" id="PTHR30126:SF91">
    <property type="entry name" value="LYSR FAMILY TRANSCRIPTIONAL REGULATOR"/>
    <property type="match status" value="1"/>
</dbReference>
<evidence type="ECO:0000313" key="7">
    <source>
        <dbReference type="Proteomes" id="UP000652567"/>
    </source>
</evidence>
<dbReference type="SUPFAM" id="SSF53850">
    <property type="entry name" value="Periplasmic binding protein-like II"/>
    <property type="match status" value="1"/>
</dbReference>
<dbReference type="Pfam" id="PF03466">
    <property type="entry name" value="LysR_substrate"/>
    <property type="match status" value="1"/>
</dbReference>
<protein>
    <submittedName>
        <fullName evidence="6">LysR family transcriptional regulator</fullName>
    </submittedName>
</protein>
<feature type="domain" description="HTH lysR-type" evidence="5">
    <location>
        <begin position="3"/>
        <end position="60"/>
    </location>
</feature>
<dbReference type="InterPro" id="IPR005119">
    <property type="entry name" value="LysR_subst-bd"/>
</dbReference>
<dbReference type="PRINTS" id="PR00039">
    <property type="entry name" value="HTHLYSR"/>
</dbReference>
<comment type="caution">
    <text evidence="6">The sequence shown here is derived from an EMBL/GenBank/DDBJ whole genome shotgun (WGS) entry which is preliminary data.</text>
</comment>
<evidence type="ECO:0000256" key="1">
    <source>
        <dbReference type="ARBA" id="ARBA00009437"/>
    </source>
</evidence>
<dbReference type="CDD" id="cd05466">
    <property type="entry name" value="PBP2_LTTR_substrate"/>
    <property type="match status" value="1"/>
</dbReference>
<name>A0A928V3M8_9GAMM</name>
<evidence type="ECO:0000256" key="4">
    <source>
        <dbReference type="ARBA" id="ARBA00023163"/>
    </source>
</evidence>